<comment type="caution">
    <text evidence="2">The sequence shown here is derived from an EMBL/GenBank/DDBJ whole genome shotgun (WGS) entry which is preliminary data.</text>
</comment>
<accession>A0A5C6M4S4</accession>
<evidence type="ECO:0000313" key="3">
    <source>
        <dbReference type="Proteomes" id="UP000321083"/>
    </source>
</evidence>
<keyword evidence="1" id="KW-0472">Membrane</keyword>
<protein>
    <submittedName>
        <fullName evidence="2">Uncharacterized protein</fullName>
    </submittedName>
</protein>
<dbReference type="AlphaFoldDB" id="A0A5C6M4S4"/>
<reference evidence="2 3" key="1">
    <citation type="submission" date="2019-08" db="EMBL/GenBank/DDBJ databases">
        <title>100 year-old enigma solved: identification of Planctomyces bekefii, the type genus and species of the phylum Planctomycetes.</title>
        <authorList>
            <person name="Svetlana D.N."/>
            <person name="Overmann J."/>
        </authorList>
    </citation>
    <scope>NUCLEOTIDE SEQUENCE [LARGE SCALE GENOMIC DNA]</scope>
    <source>
        <strain evidence="2">Phe10_nw2017</strain>
    </source>
</reference>
<evidence type="ECO:0000256" key="1">
    <source>
        <dbReference type="SAM" id="Phobius"/>
    </source>
</evidence>
<keyword evidence="1" id="KW-0812">Transmembrane</keyword>
<organism evidence="2 3">
    <name type="scientific">Planctomyces bekefii</name>
    <dbReference type="NCBI Taxonomy" id="1653850"/>
    <lineage>
        <taxon>Bacteria</taxon>
        <taxon>Pseudomonadati</taxon>
        <taxon>Planctomycetota</taxon>
        <taxon>Planctomycetia</taxon>
        <taxon>Planctomycetales</taxon>
        <taxon>Planctomycetaceae</taxon>
        <taxon>Planctomyces</taxon>
    </lineage>
</organism>
<evidence type="ECO:0000313" key="2">
    <source>
        <dbReference type="EMBL" id="TWW08194.1"/>
    </source>
</evidence>
<feature type="transmembrane region" description="Helical" evidence="1">
    <location>
        <begin position="7"/>
        <end position="27"/>
    </location>
</feature>
<dbReference type="Proteomes" id="UP000321083">
    <property type="component" value="Unassembled WGS sequence"/>
</dbReference>
<proteinExistence type="predicted"/>
<feature type="transmembrane region" description="Helical" evidence="1">
    <location>
        <begin position="33"/>
        <end position="54"/>
    </location>
</feature>
<gene>
    <name evidence="2" type="ORF">E3A20_26780</name>
</gene>
<keyword evidence="3" id="KW-1185">Reference proteome</keyword>
<reference evidence="2 3" key="2">
    <citation type="submission" date="2019-08" db="EMBL/GenBank/DDBJ databases">
        <authorList>
            <person name="Henke P."/>
        </authorList>
    </citation>
    <scope>NUCLEOTIDE SEQUENCE [LARGE SCALE GENOMIC DNA]</scope>
    <source>
        <strain evidence="2">Phe10_nw2017</strain>
    </source>
</reference>
<sequence>MSQSAHIKRAITVFISIALNIGLNYVFISKYGLVGAVYGTIASSLVKLSFLVYFTHNYIELLKIIGIISAPLLLVYLFPVYYFIPFYIIYLLIARLISKEDLKKILNAYKKR</sequence>
<keyword evidence="1" id="KW-1133">Transmembrane helix</keyword>
<name>A0A5C6M4S4_9PLAN</name>
<dbReference type="EMBL" id="SRHE01000794">
    <property type="protein sequence ID" value="TWW08194.1"/>
    <property type="molecule type" value="Genomic_DNA"/>
</dbReference>